<keyword evidence="2" id="KW-1185">Reference proteome</keyword>
<dbReference type="Proteomes" id="UP000585474">
    <property type="component" value="Unassembled WGS sequence"/>
</dbReference>
<reference evidence="1 2" key="1">
    <citation type="submission" date="2019-07" db="EMBL/GenBank/DDBJ databases">
        <title>De Novo Assembly of kiwifruit Actinidia rufa.</title>
        <authorList>
            <person name="Sugita-Konishi S."/>
            <person name="Sato K."/>
            <person name="Mori E."/>
            <person name="Abe Y."/>
            <person name="Kisaki G."/>
            <person name="Hamano K."/>
            <person name="Suezawa K."/>
            <person name="Otani M."/>
            <person name="Fukuda T."/>
            <person name="Manabe T."/>
            <person name="Gomi K."/>
            <person name="Tabuchi M."/>
            <person name="Akimitsu K."/>
            <person name="Kataoka I."/>
        </authorList>
    </citation>
    <scope>NUCLEOTIDE SEQUENCE [LARGE SCALE GENOMIC DNA]</scope>
    <source>
        <strain evidence="2">cv. Fuchu</strain>
    </source>
</reference>
<evidence type="ECO:0000313" key="1">
    <source>
        <dbReference type="EMBL" id="GFY98886.1"/>
    </source>
</evidence>
<dbReference type="AlphaFoldDB" id="A0A7J0FKB4"/>
<dbReference type="EMBL" id="BJWL01000013">
    <property type="protein sequence ID" value="GFY98886.1"/>
    <property type="molecule type" value="Genomic_DNA"/>
</dbReference>
<protein>
    <submittedName>
        <fullName evidence="1">Uncharacterized protein</fullName>
    </submittedName>
</protein>
<comment type="caution">
    <text evidence="1">The sequence shown here is derived from an EMBL/GenBank/DDBJ whole genome shotgun (WGS) entry which is preliminary data.</text>
</comment>
<evidence type="ECO:0000313" key="2">
    <source>
        <dbReference type="Proteomes" id="UP000585474"/>
    </source>
</evidence>
<dbReference type="OrthoDB" id="5274873at2759"/>
<organism evidence="1 2">
    <name type="scientific">Actinidia rufa</name>
    <dbReference type="NCBI Taxonomy" id="165716"/>
    <lineage>
        <taxon>Eukaryota</taxon>
        <taxon>Viridiplantae</taxon>
        <taxon>Streptophyta</taxon>
        <taxon>Embryophyta</taxon>
        <taxon>Tracheophyta</taxon>
        <taxon>Spermatophyta</taxon>
        <taxon>Magnoliopsida</taxon>
        <taxon>eudicotyledons</taxon>
        <taxon>Gunneridae</taxon>
        <taxon>Pentapetalae</taxon>
        <taxon>asterids</taxon>
        <taxon>Ericales</taxon>
        <taxon>Actinidiaceae</taxon>
        <taxon>Actinidia</taxon>
    </lineage>
</organism>
<gene>
    <name evidence="1" type="ORF">Acr_13g0002870</name>
</gene>
<sequence>MSAEMKSYLLCNRVRVSAEDLPVNAKPDLSLMSIGASNTEKSVEMKNYLLCNRVRVFTCIPDIVFPKGTVLLPIDDCKWLL</sequence>
<proteinExistence type="predicted"/>
<accession>A0A7J0FKB4</accession>
<name>A0A7J0FKB4_9ERIC</name>